<dbReference type="InterPro" id="IPR052021">
    <property type="entry name" value="Type-I_RS_S_subunit"/>
</dbReference>
<keyword evidence="5" id="KW-0540">Nuclease</keyword>
<dbReference type="GO" id="GO:0004519">
    <property type="term" value="F:endonuclease activity"/>
    <property type="evidence" value="ECO:0007669"/>
    <property type="project" value="UniProtKB-KW"/>
</dbReference>
<evidence type="ECO:0000256" key="1">
    <source>
        <dbReference type="ARBA" id="ARBA00010923"/>
    </source>
</evidence>
<dbReference type="PANTHER" id="PTHR30408">
    <property type="entry name" value="TYPE-1 RESTRICTION ENZYME ECOKI SPECIFICITY PROTEIN"/>
    <property type="match status" value="1"/>
</dbReference>
<keyword evidence="5" id="KW-0378">Hydrolase</keyword>
<dbReference type="SUPFAM" id="SSF116734">
    <property type="entry name" value="DNA methylase specificity domain"/>
    <property type="match status" value="2"/>
</dbReference>
<organism evidence="5 6">
    <name type="scientific">Euzebyella marina</name>
    <dbReference type="NCBI Taxonomy" id="1761453"/>
    <lineage>
        <taxon>Bacteria</taxon>
        <taxon>Pseudomonadati</taxon>
        <taxon>Bacteroidota</taxon>
        <taxon>Flavobacteriia</taxon>
        <taxon>Flavobacteriales</taxon>
        <taxon>Flavobacteriaceae</taxon>
        <taxon>Euzebyella</taxon>
    </lineage>
</organism>
<feature type="domain" description="Type I restriction modification DNA specificity" evidence="4">
    <location>
        <begin position="19"/>
        <end position="197"/>
    </location>
</feature>
<dbReference type="InterPro" id="IPR000055">
    <property type="entry name" value="Restrct_endonuc_typeI_TRD"/>
</dbReference>
<reference evidence="5 6" key="1">
    <citation type="submission" date="2018-08" db="EMBL/GenBank/DDBJ databases">
        <title>The reduced genetic potential of extracellular carbohydrate catabolism in Euzebyella marina RN62, a Flavobacteriia bacterium isolated from the hadal water.</title>
        <authorList>
            <person name="Xue C."/>
        </authorList>
    </citation>
    <scope>NUCLEOTIDE SEQUENCE [LARGE SCALE GENOMIC DNA]</scope>
    <source>
        <strain evidence="5 6">RN62</strain>
    </source>
</reference>
<keyword evidence="6" id="KW-1185">Reference proteome</keyword>
<evidence type="ECO:0000256" key="2">
    <source>
        <dbReference type="ARBA" id="ARBA00022747"/>
    </source>
</evidence>
<dbReference type="Pfam" id="PF01420">
    <property type="entry name" value="Methylase_S"/>
    <property type="match status" value="2"/>
</dbReference>
<comment type="similarity">
    <text evidence="1">Belongs to the type-I restriction system S methylase family.</text>
</comment>
<dbReference type="Gene3D" id="1.10.287.1120">
    <property type="entry name" value="Bipartite methylase S protein"/>
    <property type="match status" value="1"/>
</dbReference>
<dbReference type="RefSeq" id="WP_121850074.1">
    <property type="nucleotide sequence ID" value="NZ_CP032050.1"/>
</dbReference>
<dbReference type="PANTHER" id="PTHR30408:SF12">
    <property type="entry name" value="TYPE I RESTRICTION ENZYME MJAVIII SPECIFICITY SUBUNIT"/>
    <property type="match status" value="1"/>
</dbReference>
<evidence type="ECO:0000313" key="5">
    <source>
        <dbReference type="EMBL" id="AYN69067.1"/>
    </source>
</evidence>
<name>A0A3G2L9Z1_9FLAO</name>
<dbReference type="REBASE" id="276172">
    <property type="entry name" value="S.EmaRN62ORF17630P"/>
</dbReference>
<dbReference type="InterPro" id="IPR044946">
    <property type="entry name" value="Restrct_endonuc_typeI_TRD_sf"/>
</dbReference>
<dbReference type="GO" id="GO:0009307">
    <property type="term" value="P:DNA restriction-modification system"/>
    <property type="evidence" value="ECO:0007669"/>
    <property type="project" value="UniProtKB-KW"/>
</dbReference>
<dbReference type="KEGG" id="emar:D1013_17625"/>
<evidence type="ECO:0000313" key="6">
    <source>
        <dbReference type="Proteomes" id="UP000276309"/>
    </source>
</evidence>
<dbReference type="EMBL" id="CP032050">
    <property type="protein sequence ID" value="AYN69067.1"/>
    <property type="molecule type" value="Genomic_DNA"/>
</dbReference>
<evidence type="ECO:0000259" key="4">
    <source>
        <dbReference type="Pfam" id="PF01420"/>
    </source>
</evidence>
<dbReference type="Gene3D" id="3.90.220.20">
    <property type="entry name" value="DNA methylase specificity domains"/>
    <property type="match status" value="2"/>
</dbReference>
<gene>
    <name evidence="5" type="ORF">D1013_17625</name>
</gene>
<dbReference type="OrthoDB" id="667970at2"/>
<sequence length="408" mass="47011">MQHEKQLVPKLRFPKFYNEWKKIIFEDLFTFSTGKNIKQSEASPDFEIPCVRYGELYHLYSEVITSVINKTNLERSELLFSKGDEILLPSAGEDPLDIGSASALPFRDIAIGRTINILRPKIKDVYSQTFVSYFINQKLKKKIATLAKGVSISNVYNSDLKKLKINLPILPEQQKIANFLSALDDRIQALEKKKTLLEHYKKGVMQKIFKQELRFKDDDGKEFPEWEEKRLGDFLIHKSKRNKKLEINQVLSVSNSKGFILQSEQFDNHRVASKDVANYKIVEKNDIAYNPSRINVGSIATLKDYDKGIVSPMYVIFGLKNSLDLAYFENLTTTYLFNHLVKVGCSGSVRDSLNFEDLESFKLNFPCLEEQQKIASFLMAIDKEIEIISTQIEQSKTYKKGLLQQIFV</sequence>
<dbReference type="GO" id="GO:0003677">
    <property type="term" value="F:DNA binding"/>
    <property type="evidence" value="ECO:0007669"/>
    <property type="project" value="UniProtKB-KW"/>
</dbReference>
<proteinExistence type="inferred from homology"/>
<keyword evidence="3" id="KW-0238">DNA-binding</keyword>
<dbReference type="Proteomes" id="UP000276309">
    <property type="component" value="Chromosome"/>
</dbReference>
<feature type="domain" description="Type I restriction modification DNA specificity" evidence="4">
    <location>
        <begin position="225"/>
        <end position="393"/>
    </location>
</feature>
<accession>A0A3G2L9Z1</accession>
<dbReference type="AlphaFoldDB" id="A0A3G2L9Z1"/>
<protein>
    <submittedName>
        <fullName evidence="5">Restriction endonuclease subunit S</fullName>
    </submittedName>
</protein>
<keyword evidence="5" id="KW-0255">Endonuclease</keyword>
<keyword evidence="2" id="KW-0680">Restriction system</keyword>
<evidence type="ECO:0000256" key="3">
    <source>
        <dbReference type="ARBA" id="ARBA00023125"/>
    </source>
</evidence>